<dbReference type="InterPro" id="IPR008254">
    <property type="entry name" value="Flavodoxin/NO_synth"/>
</dbReference>
<dbReference type="GO" id="GO:0010181">
    <property type="term" value="F:FMN binding"/>
    <property type="evidence" value="ECO:0007669"/>
    <property type="project" value="UniProtKB-UniRule"/>
</dbReference>
<evidence type="ECO:0000256" key="5">
    <source>
        <dbReference type="ARBA" id="ARBA00022448"/>
    </source>
</evidence>
<dbReference type="InterPro" id="IPR050619">
    <property type="entry name" value="Flavodoxin"/>
</dbReference>
<dbReference type="Proteomes" id="UP001163152">
    <property type="component" value="Chromosome"/>
</dbReference>
<evidence type="ECO:0000256" key="8">
    <source>
        <dbReference type="ARBA" id="ARBA00022982"/>
    </source>
</evidence>
<dbReference type="InterPro" id="IPR029039">
    <property type="entry name" value="Flavoprotein-like_sf"/>
</dbReference>
<accession>A0A9E8ZFE7</accession>
<evidence type="ECO:0000256" key="6">
    <source>
        <dbReference type="ARBA" id="ARBA00022630"/>
    </source>
</evidence>
<evidence type="ECO:0000259" key="10">
    <source>
        <dbReference type="PROSITE" id="PS50902"/>
    </source>
</evidence>
<feature type="domain" description="Flavodoxin-like" evidence="10">
    <location>
        <begin position="4"/>
        <end position="165"/>
    </location>
</feature>
<dbReference type="PIRSF" id="PIRSF038996">
    <property type="entry name" value="FldA"/>
    <property type="match status" value="1"/>
</dbReference>
<evidence type="ECO:0000256" key="1">
    <source>
        <dbReference type="ARBA" id="ARBA00001917"/>
    </source>
</evidence>
<dbReference type="Gene3D" id="3.40.50.360">
    <property type="match status" value="1"/>
</dbReference>
<evidence type="ECO:0000256" key="3">
    <source>
        <dbReference type="ARBA" id="ARBA00005267"/>
    </source>
</evidence>
<evidence type="ECO:0000313" key="12">
    <source>
        <dbReference type="Proteomes" id="UP001163152"/>
    </source>
</evidence>
<dbReference type="GO" id="GO:0009055">
    <property type="term" value="F:electron transfer activity"/>
    <property type="evidence" value="ECO:0007669"/>
    <property type="project" value="UniProtKB-UniRule"/>
</dbReference>
<dbReference type="PANTHER" id="PTHR42809:SF1">
    <property type="entry name" value="FLAVODOXIN 1"/>
    <property type="match status" value="1"/>
</dbReference>
<keyword evidence="7 9" id="KW-0288">FMN</keyword>
<dbReference type="SUPFAM" id="SSF52218">
    <property type="entry name" value="Flavoproteins"/>
    <property type="match status" value="1"/>
</dbReference>
<sequence>MVKIGLFYGTETGITEILAICIQKEFGGDKIVDLHNVVGTTLNDFEEYDRLIIGCPTWNIGDLQTDWRVLYNELDAVDFSGKQIAYFGAGDQLGYENNFVDAIGILEAKISALGGVTVGYWSIDGYDFCQSKAVKNGKFVGLPLDELNQPDLTQERIKAWVAQLQREFGL</sequence>
<evidence type="ECO:0000313" key="11">
    <source>
        <dbReference type="EMBL" id="WAL62158.1"/>
    </source>
</evidence>
<dbReference type="EMBL" id="CP113797">
    <property type="protein sequence ID" value="WAL62158.1"/>
    <property type="molecule type" value="Genomic_DNA"/>
</dbReference>
<dbReference type="InterPro" id="IPR001226">
    <property type="entry name" value="Flavodoxin_CS"/>
</dbReference>
<name>A0A9E8ZFE7_9CYAN</name>
<organism evidence="11 12">
    <name type="scientific">Thermocoleostomius sinensis A174</name>
    <dbReference type="NCBI Taxonomy" id="2016057"/>
    <lineage>
        <taxon>Bacteria</taxon>
        <taxon>Bacillati</taxon>
        <taxon>Cyanobacteriota</taxon>
        <taxon>Cyanophyceae</taxon>
        <taxon>Oculatellales</taxon>
        <taxon>Oculatellaceae</taxon>
        <taxon>Thermocoleostomius</taxon>
    </lineage>
</organism>
<dbReference type="NCBIfam" id="NF006739">
    <property type="entry name" value="PRK09267.1-5"/>
    <property type="match status" value="1"/>
</dbReference>
<dbReference type="AlphaFoldDB" id="A0A9E8ZFE7"/>
<dbReference type="PROSITE" id="PS00201">
    <property type="entry name" value="FLAVODOXIN"/>
    <property type="match status" value="1"/>
</dbReference>
<dbReference type="InterPro" id="IPR010086">
    <property type="entry name" value="Flavodoxin_lc"/>
</dbReference>
<dbReference type="RefSeq" id="WP_268612299.1">
    <property type="nucleotide sequence ID" value="NZ_CP113797.1"/>
</dbReference>
<evidence type="ECO:0000256" key="7">
    <source>
        <dbReference type="ARBA" id="ARBA00022643"/>
    </source>
</evidence>
<keyword evidence="12" id="KW-1185">Reference proteome</keyword>
<protein>
    <recommendedName>
        <fullName evidence="4 9">Flavodoxin</fullName>
    </recommendedName>
</protein>
<keyword evidence="8 9" id="KW-0249">Electron transport</keyword>
<comment type="similarity">
    <text evidence="3 9">Belongs to the flavodoxin family.</text>
</comment>
<dbReference type="NCBIfam" id="TIGR01752">
    <property type="entry name" value="flav_long"/>
    <property type="match status" value="1"/>
</dbReference>
<evidence type="ECO:0000256" key="4">
    <source>
        <dbReference type="ARBA" id="ARBA00017869"/>
    </source>
</evidence>
<keyword evidence="6 9" id="KW-0285">Flavoprotein</keyword>
<reference evidence="11" key="1">
    <citation type="submission" date="2022-12" db="EMBL/GenBank/DDBJ databases">
        <title>Polyphasic identification of a Novel Hot-Spring Cyanobacterium Ocullathermofonsia sinensis gen nov. sp. nov. and Genomic Insights on its Adaptations to the Thermal Habitat.</title>
        <authorList>
            <person name="Daroch M."/>
            <person name="Tang J."/>
            <person name="Jiang Y."/>
        </authorList>
    </citation>
    <scope>NUCLEOTIDE SEQUENCE</scope>
    <source>
        <strain evidence="11">PKUAC-SCTA174</strain>
    </source>
</reference>
<dbReference type="PROSITE" id="PS50902">
    <property type="entry name" value="FLAVODOXIN_LIKE"/>
    <property type="match status" value="1"/>
</dbReference>
<evidence type="ECO:0000256" key="9">
    <source>
        <dbReference type="PIRNR" id="PIRNR038996"/>
    </source>
</evidence>
<evidence type="ECO:0000256" key="2">
    <source>
        <dbReference type="ARBA" id="ARBA00003297"/>
    </source>
</evidence>
<keyword evidence="5 9" id="KW-0813">Transport</keyword>
<gene>
    <name evidence="11" type="primary">fldA</name>
    <name evidence="11" type="ORF">OXH18_09275</name>
</gene>
<dbReference type="Pfam" id="PF00258">
    <property type="entry name" value="Flavodoxin_1"/>
    <property type="match status" value="1"/>
</dbReference>
<comment type="cofactor">
    <cofactor evidence="1 9">
        <name>FMN</name>
        <dbReference type="ChEBI" id="CHEBI:58210"/>
    </cofactor>
</comment>
<proteinExistence type="inferred from homology"/>
<dbReference type="KEGG" id="tsin:OXH18_09275"/>
<dbReference type="NCBIfam" id="NF006736">
    <property type="entry name" value="PRK09267.1-2"/>
    <property type="match status" value="1"/>
</dbReference>
<dbReference type="PANTHER" id="PTHR42809">
    <property type="entry name" value="FLAVODOXIN 2"/>
    <property type="match status" value="1"/>
</dbReference>
<comment type="function">
    <text evidence="2 9">Low-potential electron donor to a number of redox enzymes.</text>
</comment>